<evidence type="ECO:0000256" key="6">
    <source>
        <dbReference type="ARBA" id="ARBA00022824"/>
    </source>
</evidence>
<feature type="transmembrane region" description="Helical" evidence="12">
    <location>
        <begin position="476"/>
        <end position="499"/>
    </location>
</feature>
<evidence type="ECO:0000256" key="5">
    <source>
        <dbReference type="ARBA" id="ARBA00022692"/>
    </source>
</evidence>
<dbReference type="Pfam" id="PF00201">
    <property type="entry name" value="UDPGT"/>
    <property type="match status" value="1"/>
</dbReference>
<keyword evidence="9" id="KW-0325">Glycoprotein</keyword>
<dbReference type="InterPro" id="IPR002213">
    <property type="entry name" value="UDP_glucos_trans"/>
</dbReference>
<dbReference type="InterPro" id="IPR035595">
    <property type="entry name" value="UDP_glycos_trans_CS"/>
</dbReference>
<dbReference type="Gene3D" id="3.40.50.2000">
    <property type="entry name" value="Glycogen Phosphorylase B"/>
    <property type="match status" value="2"/>
</dbReference>
<dbReference type="PANTHER" id="PTHR48043:SF159">
    <property type="entry name" value="EG:EG0003.4 PROTEIN-RELATED"/>
    <property type="match status" value="1"/>
</dbReference>
<dbReference type="HOGENOM" id="CLU_012949_0_2_1"/>
<keyword evidence="7 12" id="KW-1133">Transmembrane helix</keyword>
<evidence type="ECO:0000256" key="7">
    <source>
        <dbReference type="ARBA" id="ARBA00022989"/>
    </source>
</evidence>
<evidence type="ECO:0000256" key="11">
    <source>
        <dbReference type="RuleBase" id="RU003718"/>
    </source>
</evidence>
<dbReference type="PROSITE" id="PS00375">
    <property type="entry name" value="UDPGT"/>
    <property type="match status" value="1"/>
</dbReference>
<comment type="similarity">
    <text evidence="2 11">Belongs to the UDP-glycosyltransferase family.</text>
</comment>
<evidence type="ECO:0000256" key="1">
    <source>
        <dbReference type="ARBA" id="ARBA00004240"/>
    </source>
</evidence>
<keyword evidence="4 11" id="KW-0808">Transferase</keyword>
<dbReference type="SUPFAM" id="SSF53756">
    <property type="entry name" value="UDP-Glycosyltransferase/glycogen phosphorylase"/>
    <property type="match status" value="1"/>
</dbReference>
<dbReference type="AlphaFoldDB" id="R4G4K7"/>
<keyword evidence="3 11" id="KW-0328">Glycosyltransferase</keyword>
<dbReference type="PANTHER" id="PTHR48043">
    <property type="entry name" value="EG:EG0003.4 PROTEIN-RELATED"/>
    <property type="match status" value="1"/>
</dbReference>
<keyword evidence="8 12" id="KW-0472">Membrane</keyword>
<dbReference type="FunFam" id="3.40.50.2000:FF:000050">
    <property type="entry name" value="UDP-glucuronosyltransferase"/>
    <property type="match status" value="1"/>
</dbReference>
<protein>
    <submittedName>
        <fullName evidence="13">Putative udp-glucoronosyl and udp-glucosyl transferase</fullName>
    </submittedName>
</protein>
<name>R4G4K7_RHOPR</name>
<evidence type="ECO:0000256" key="10">
    <source>
        <dbReference type="ARBA" id="ARBA00046288"/>
    </source>
</evidence>
<sequence length="538" mass="61599">MAEKLFKKISILLLALIIGLGNAANILVMVPMPFKSHTMNSQPIFKELAKRGHNVTVVSPFPQKTPVPNLTDIVVPNFLEELSKQITSPGMLLNKGLFSHLTSLWNFGLDCVTRSLQFEQVQRLIQDTDSRFDLIIAEVWFLQEPFIAFGHKFKAPVIGIMQSYFFPKTAFLNGNHYTTAFSKFNDRMTFMERAINFAFQYWDIVVGNLYYLKKQEALMREYFKYPGSENLPPIEDLLRNISLTLIEQNTAIGYPEPLQKNVIPYGGINVQDVQQLPEDLKKILDNAKSGVIYLSFGSYFDITVLEPFMQDAILSALGKLKYKVLLKAENSSILQNYSSKNEVVRNWFPQSAVLAHPNCKLFITHGGMHGLVEAVYHAVPMVVIPLRGDQNYNAKFIVNEGIGYSLDKNSITTELLLEAVDRVLHNPTYREKIKERSSIFKDQPIPTMDHVIYWIEYVIRHRGAPHLRPAVLDLHWYQYLMLDVIAFCIFSVCVILYILKKILSLLIGCVKAVLYGDKVSKKKDVSNKRTYKRKSKKE</sequence>
<evidence type="ECO:0000256" key="12">
    <source>
        <dbReference type="SAM" id="Phobius"/>
    </source>
</evidence>
<comment type="subcellular location">
    <subcellularLocation>
        <location evidence="10">Endomembrane system</location>
        <topology evidence="10">Single-pass type I membrane protein</topology>
    </subcellularLocation>
    <subcellularLocation>
        <location evidence="1">Endoplasmic reticulum</location>
    </subcellularLocation>
</comment>
<keyword evidence="6" id="KW-0256">Endoplasmic reticulum</keyword>
<evidence type="ECO:0000313" key="13">
    <source>
        <dbReference type="EMBL" id="JAA76235.1"/>
    </source>
</evidence>
<keyword evidence="5 12" id="KW-0812">Transmembrane</keyword>
<evidence type="ECO:0000256" key="8">
    <source>
        <dbReference type="ARBA" id="ARBA00023136"/>
    </source>
</evidence>
<reference evidence="13" key="1">
    <citation type="submission" date="2013-04" db="EMBL/GenBank/DDBJ databases">
        <title>An insight into the transcriptome of the digestive tract of the blood sucking bug, Rhodnius prolixus.</title>
        <authorList>
            <person name="Ribeiro J.M.C."/>
            <person name="Genta F.A."/>
            <person name="Sorgine M.H.F."/>
            <person name="Paiva-Silva G.O."/>
            <person name="Majerowicz D."/>
            <person name="Medeiros M."/>
            <person name="Koerich L."/>
            <person name="Terra W.R."/>
            <person name="Ferreira C."/>
            <person name="Pimentel A.C."/>
            <person name="Bisch P.M."/>
            <person name="Diniz M.M.P."/>
            <person name="Nascimento R."/>
            <person name="Salmon D."/>
            <person name="Silber A.M."/>
            <person name="Alves M."/>
            <person name="Oliveira M.F."/>
            <person name="Gondim K.C."/>
            <person name="Silva Neto M.A.C."/>
            <person name="Atella G.C."/>
            <person name="Araujo H."/>
            <person name="Dias F.S."/>
            <person name="Polycarpo C.R."/>
            <person name="Fampa P."/>
            <person name="Melo A.C."/>
            <person name="Tanaka A.S."/>
            <person name="Balczun C."/>
            <person name="Oliveira J.H.M."/>
            <person name="Goncalves R."/>
            <person name="Lazoski C."/>
            <person name="Pereira M.A."/>
            <person name="Rivera-Pomar R."/>
            <person name="Diambra L."/>
            <person name="Schaub G.A."/>
            <person name="Garcia E.S."/>
            <person name="Azambuja P."/>
            <person name="Braz G.R.C."/>
            <person name="Oliveira P.L."/>
        </authorList>
    </citation>
    <scope>NUCLEOTIDE SEQUENCE</scope>
</reference>
<dbReference type="InterPro" id="IPR050271">
    <property type="entry name" value="UDP-glycosyltransferase"/>
</dbReference>
<evidence type="ECO:0000256" key="2">
    <source>
        <dbReference type="ARBA" id="ARBA00009995"/>
    </source>
</evidence>
<evidence type="ECO:0000256" key="4">
    <source>
        <dbReference type="ARBA" id="ARBA00022679"/>
    </source>
</evidence>
<dbReference type="CDD" id="cd03784">
    <property type="entry name" value="GT1_Gtf-like"/>
    <property type="match status" value="1"/>
</dbReference>
<dbReference type="GO" id="GO:0008194">
    <property type="term" value="F:UDP-glycosyltransferase activity"/>
    <property type="evidence" value="ECO:0007669"/>
    <property type="project" value="InterPro"/>
</dbReference>
<evidence type="ECO:0000256" key="3">
    <source>
        <dbReference type="ARBA" id="ARBA00022676"/>
    </source>
</evidence>
<organism evidence="13">
    <name type="scientific">Rhodnius prolixus</name>
    <name type="common">Triatomid bug</name>
    <dbReference type="NCBI Taxonomy" id="13249"/>
    <lineage>
        <taxon>Eukaryota</taxon>
        <taxon>Metazoa</taxon>
        <taxon>Ecdysozoa</taxon>
        <taxon>Arthropoda</taxon>
        <taxon>Hexapoda</taxon>
        <taxon>Insecta</taxon>
        <taxon>Pterygota</taxon>
        <taxon>Neoptera</taxon>
        <taxon>Paraneoptera</taxon>
        <taxon>Hemiptera</taxon>
        <taxon>Heteroptera</taxon>
        <taxon>Panheteroptera</taxon>
        <taxon>Cimicomorpha</taxon>
        <taxon>Reduviidae</taxon>
        <taxon>Triatominae</taxon>
        <taxon>Rhodnius</taxon>
    </lineage>
</organism>
<dbReference type="EMBL" id="GAHY01001275">
    <property type="protein sequence ID" value="JAA76235.1"/>
    <property type="molecule type" value="mRNA"/>
</dbReference>
<evidence type="ECO:0000256" key="9">
    <source>
        <dbReference type="ARBA" id="ARBA00023180"/>
    </source>
</evidence>
<dbReference type="GO" id="GO:0005783">
    <property type="term" value="C:endoplasmic reticulum"/>
    <property type="evidence" value="ECO:0007669"/>
    <property type="project" value="UniProtKB-SubCell"/>
</dbReference>
<proteinExistence type="evidence at transcript level"/>
<dbReference type="VEuPathDB" id="VectorBase:RPRC015030"/>
<accession>R4G4K7</accession>